<dbReference type="Proteomes" id="UP000230069">
    <property type="component" value="Unassembled WGS sequence"/>
</dbReference>
<dbReference type="PANTHER" id="PTHR31301">
    <property type="entry name" value="LOB DOMAIN-CONTAINING PROTEIN 4-RELATED"/>
    <property type="match status" value="1"/>
</dbReference>
<organism evidence="3 4">
    <name type="scientific">Aquilegia coerulea</name>
    <name type="common">Rocky mountain columbine</name>
    <dbReference type="NCBI Taxonomy" id="218851"/>
    <lineage>
        <taxon>Eukaryota</taxon>
        <taxon>Viridiplantae</taxon>
        <taxon>Streptophyta</taxon>
        <taxon>Embryophyta</taxon>
        <taxon>Tracheophyta</taxon>
        <taxon>Spermatophyta</taxon>
        <taxon>Magnoliopsida</taxon>
        <taxon>Ranunculales</taxon>
        <taxon>Ranunculaceae</taxon>
        <taxon>Thalictroideae</taxon>
        <taxon>Aquilegia</taxon>
    </lineage>
</organism>
<name>A0A2G5DHI9_AQUCA</name>
<dbReference type="EMBL" id="KZ305037">
    <property type="protein sequence ID" value="PIA42981.1"/>
    <property type="molecule type" value="Genomic_DNA"/>
</dbReference>
<proteinExistence type="inferred from homology"/>
<comment type="similarity">
    <text evidence="1">Belongs to the LOB domain-containing protein family.</text>
</comment>
<feature type="domain" description="LOB" evidence="2">
    <location>
        <begin position="22"/>
        <end position="124"/>
    </location>
</feature>
<reference evidence="3 4" key="1">
    <citation type="submission" date="2017-09" db="EMBL/GenBank/DDBJ databases">
        <title>WGS assembly of Aquilegia coerulea Goldsmith.</title>
        <authorList>
            <person name="Hodges S."/>
            <person name="Kramer E."/>
            <person name="Nordborg M."/>
            <person name="Tomkins J."/>
            <person name="Borevitz J."/>
            <person name="Derieg N."/>
            <person name="Yan J."/>
            <person name="Mihaltcheva S."/>
            <person name="Hayes R.D."/>
            <person name="Rokhsar D."/>
        </authorList>
    </citation>
    <scope>NUCLEOTIDE SEQUENCE [LARGE SCALE GENOMIC DNA]</scope>
    <source>
        <strain evidence="4">cv. Goldsmith</strain>
    </source>
</reference>
<protein>
    <recommendedName>
        <fullName evidence="2">LOB domain-containing protein</fullName>
    </recommendedName>
</protein>
<dbReference type="InParanoid" id="A0A2G5DHI9"/>
<sequence length="245" mass="27723">MRALSNNPNNKNNHNNHGAQAAACAACKYQRRKCQPDCTLAPYFPPTYQTQFLNVHKLFGVSNILKIIRNLNTQFEKDEAMRTMIQEANNRAADPVGGSHRIVCYWKHQLDLHNAELDLVKNQLAMCRAQLQHAQQMQMNETKLHMMNMNNMVNVPGDDDQEQEQLVLVPYVGHGHGNIDPSIFNVDGASSSMSSSLLIQQNQPFLEMLDESLALESIECGLINVGFFLQFKCLNKCLSILKIHE</sequence>
<dbReference type="PANTHER" id="PTHR31301:SF186">
    <property type="entry name" value="OS09G0364100 PROTEIN"/>
    <property type="match status" value="1"/>
</dbReference>
<evidence type="ECO:0000259" key="2">
    <source>
        <dbReference type="PROSITE" id="PS50891"/>
    </source>
</evidence>
<accession>A0A2G5DHI9</accession>
<dbReference type="PROSITE" id="PS50891">
    <property type="entry name" value="LOB"/>
    <property type="match status" value="1"/>
</dbReference>
<evidence type="ECO:0000256" key="1">
    <source>
        <dbReference type="ARBA" id="ARBA00005474"/>
    </source>
</evidence>
<dbReference type="Pfam" id="PF03195">
    <property type="entry name" value="LOB"/>
    <property type="match status" value="1"/>
</dbReference>
<dbReference type="AlphaFoldDB" id="A0A2G5DHI9"/>
<evidence type="ECO:0000313" key="4">
    <source>
        <dbReference type="Proteomes" id="UP000230069"/>
    </source>
</evidence>
<keyword evidence="4" id="KW-1185">Reference proteome</keyword>
<dbReference type="STRING" id="218851.A0A2G5DHI9"/>
<dbReference type="OrthoDB" id="1893065at2759"/>
<evidence type="ECO:0000313" key="3">
    <source>
        <dbReference type="EMBL" id="PIA42981.1"/>
    </source>
</evidence>
<gene>
    <name evidence="3" type="ORF">AQUCO_02000437v1</name>
</gene>
<dbReference type="InterPro" id="IPR004883">
    <property type="entry name" value="LOB"/>
</dbReference>